<name>A0A2Z6IB17_9BURK</name>
<evidence type="ECO:0000313" key="3">
    <source>
        <dbReference type="Proteomes" id="UP000271003"/>
    </source>
</evidence>
<dbReference type="SUPFAM" id="SSF81901">
    <property type="entry name" value="HCP-like"/>
    <property type="match status" value="1"/>
</dbReference>
<keyword evidence="3" id="KW-1185">Reference proteome</keyword>
<dbReference type="SMART" id="SM00671">
    <property type="entry name" value="SEL1"/>
    <property type="match status" value="4"/>
</dbReference>
<dbReference type="Pfam" id="PF08238">
    <property type="entry name" value="Sel1"/>
    <property type="match status" value="4"/>
</dbReference>
<gene>
    <name evidence="2" type="ORF">SUTMEG_10010</name>
</gene>
<evidence type="ECO:0008006" key="4">
    <source>
        <dbReference type="Google" id="ProtNLM"/>
    </source>
</evidence>
<dbReference type="InterPro" id="IPR050767">
    <property type="entry name" value="Sel1_AlgK"/>
</dbReference>
<dbReference type="InterPro" id="IPR006597">
    <property type="entry name" value="Sel1-like"/>
</dbReference>
<dbReference type="PANTHER" id="PTHR11102:SF160">
    <property type="entry name" value="ERAD-ASSOCIATED E3 UBIQUITIN-PROTEIN LIGASE COMPONENT HRD3"/>
    <property type="match status" value="1"/>
</dbReference>
<evidence type="ECO:0000313" key="2">
    <source>
        <dbReference type="EMBL" id="BBF23110.1"/>
    </source>
</evidence>
<dbReference type="EMBL" id="AP018786">
    <property type="protein sequence ID" value="BBF23110.1"/>
    <property type="molecule type" value="Genomic_DNA"/>
</dbReference>
<feature type="chain" id="PRO_5016432290" description="Sel1 repeat family protein" evidence="1">
    <location>
        <begin position="28"/>
        <end position="250"/>
    </location>
</feature>
<evidence type="ECO:0000256" key="1">
    <source>
        <dbReference type="SAM" id="SignalP"/>
    </source>
</evidence>
<proteinExistence type="predicted"/>
<keyword evidence="1" id="KW-0732">Signal</keyword>
<accession>A0A2Z6IB17</accession>
<sequence>MIRFPSLSALGAAAALATILAAPAAYAGIEEGIQAVRNQKFDVAQKEFESLAAKDDARAMYYLGEMYFKGLGRKGPERLTAVYWWEKGAYLGDVECQLALGNVFRQGLGVRVHMPQAYLWDLQAAKQGSPVGEKNVGDYYLYGNGKPKDALEAAKWYRRAAMQGYPEAQVALANLLLTGDGIEHDRAAALVLFNAAAAPADKNVQPDRNAAADARILKGNLSPEDLKRAETLTLDAVYEGLKSLEDHPTP</sequence>
<dbReference type="Gene3D" id="1.25.40.10">
    <property type="entry name" value="Tetratricopeptide repeat domain"/>
    <property type="match status" value="1"/>
</dbReference>
<dbReference type="KEGG" id="sutt:SUTMEG_10010"/>
<dbReference type="AlphaFoldDB" id="A0A2Z6IB17"/>
<organism evidence="2 3">
    <name type="scientific">Sutterella megalosphaeroides</name>
    <dbReference type="NCBI Taxonomy" id="2494234"/>
    <lineage>
        <taxon>Bacteria</taxon>
        <taxon>Pseudomonadati</taxon>
        <taxon>Pseudomonadota</taxon>
        <taxon>Betaproteobacteria</taxon>
        <taxon>Burkholderiales</taxon>
        <taxon>Sutterellaceae</taxon>
        <taxon>Sutterella</taxon>
    </lineage>
</organism>
<dbReference type="PANTHER" id="PTHR11102">
    <property type="entry name" value="SEL-1-LIKE PROTEIN"/>
    <property type="match status" value="1"/>
</dbReference>
<dbReference type="OrthoDB" id="5365194at2"/>
<dbReference type="RefSeq" id="WP_120176750.1">
    <property type="nucleotide sequence ID" value="NZ_AP018786.1"/>
</dbReference>
<feature type="signal peptide" evidence="1">
    <location>
        <begin position="1"/>
        <end position="27"/>
    </location>
</feature>
<dbReference type="Proteomes" id="UP000271003">
    <property type="component" value="Chromosome"/>
</dbReference>
<reference evidence="2 3" key="1">
    <citation type="journal article" date="2018" name="Int. J. Syst. Evol. Microbiol.">
        <title>Mesosutterella multiformis gen. nov., sp. nov., a member of the family Sutterellaceae and Sutterella megalosphaeroides sp. nov., isolated from human faeces.</title>
        <authorList>
            <person name="Sakamoto M."/>
            <person name="Ikeyama N."/>
            <person name="Kunihiro T."/>
            <person name="Iino T."/>
            <person name="Yuki M."/>
            <person name="Ohkuma M."/>
        </authorList>
    </citation>
    <scope>NUCLEOTIDE SEQUENCE [LARGE SCALE GENOMIC DNA]</scope>
    <source>
        <strain evidence="2 3">6FBBBH3</strain>
    </source>
</reference>
<dbReference type="InterPro" id="IPR011990">
    <property type="entry name" value="TPR-like_helical_dom_sf"/>
</dbReference>
<protein>
    <recommendedName>
        <fullName evidence="4">Sel1 repeat family protein</fullName>
    </recommendedName>
</protein>